<reference evidence="2" key="1">
    <citation type="journal article" date="2015" name="Genome Announc.">
        <title>Draft Genome Sequence of Anaerolineae Strain TC1, a Novel Isolate from a Methanogenic Wastewater Treatment System.</title>
        <authorList>
            <person name="Matsuura N."/>
            <person name="Tourlousse D.M."/>
            <person name="Sun L."/>
            <person name="Toyonaga M."/>
            <person name="Kuroda K."/>
            <person name="Ohashi A."/>
            <person name="Cruz R."/>
            <person name="Yamaguchi T."/>
            <person name="Sekiguchi Y."/>
        </authorList>
    </citation>
    <scope>NUCLEOTIDE SEQUENCE [LARGE SCALE GENOMIC DNA]</scope>
    <source>
        <strain evidence="2">TC1</strain>
    </source>
</reference>
<keyword evidence="1" id="KW-1133">Transmembrane helix</keyword>
<name>A0A0S7BN14_9CHLR</name>
<gene>
    <name evidence="2" type="ORF">ATC1_131814</name>
</gene>
<keyword evidence="1" id="KW-0472">Membrane</keyword>
<dbReference type="Proteomes" id="UP000053370">
    <property type="component" value="Unassembled WGS sequence"/>
</dbReference>
<keyword evidence="3" id="KW-1185">Reference proteome</keyword>
<feature type="transmembrane region" description="Helical" evidence="1">
    <location>
        <begin position="14"/>
        <end position="33"/>
    </location>
</feature>
<proteinExistence type="predicted"/>
<accession>A0A0S7BN14</accession>
<evidence type="ECO:0000313" key="3">
    <source>
        <dbReference type="Proteomes" id="UP000053370"/>
    </source>
</evidence>
<dbReference type="AlphaFoldDB" id="A0A0S7BN14"/>
<dbReference type="STRING" id="1678840.ATC1_131814"/>
<sequence length="114" mass="13011">MSKEKFKKQQNKRIYWIPFFILITIVIFALILADPFRIITLDSKDGGLLKSAKMDESAIILPTLTPLPENYPKLPREFFENENQTNGIILGGTILVLIIVIGTLISIKNEHRKT</sequence>
<keyword evidence="1" id="KW-0812">Transmembrane</keyword>
<evidence type="ECO:0000256" key="1">
    <source>
        <dbReference type="SAM" id="Phobius"/>
    </source>
</evidence>
<feature type="transmembrane region" description="Helical" evidence="1">
    <location>
        <begin position="88"/>
        <end position="107"/>
    </location>
</feature>
<organism evidence="2">
    <name type="scientific">Flexilinea flocculi</name>
    <dbReference type="NCBI Taxonomy" id="1678840"/>
    <lineage>
        <taxon>Bacteria</taxon>
        <taxon>Bacillati</taxon>
        <taxon>Chloroflexota</taxon>
        <taxon>Anaerolineae</taxon>
        <taxon>Anaerolineales</taxon>
        <taxon>Anaerolineaceae</taxon>
        <taxon>Flexilinea</taxon>
    </lineage>
</organism>
<dbReference type="EMBL" id="DF968181">
    <property type="protein sequence ID" value="GAP41818.1"/>
    <property type="molecule type" value="Genomic_DNA"/>
</dbReference>
<evidence type="ECO:0000313" key="2">
    <source>
        <dbReference type="EMBL" id="GAP41818.1"/>
    </source>
</evidence>
<protein>
    <submittedName>
        <fullName evidence="2">Uncharacterized protein</fullName>
    </submittedName>
</protein>
<dbReference type="RefSeq" id="WP_062283809.1">
    <property type="nucleotide sequence ID" value="NZ_DF968181.1"/>
</dbReference>